<organism evidence="2 3">
    <name type="scientific">Rhodopirellula baltica (strain DSM 10527 / NCIMB 13988 / SH1)</name>
    <dbReference type="NCBI Taxonomy" id="243090"/>
    <lineage>
        <taxon>Bacteria</taxon>
        <taxon>Pseudomonadati</taxon>
        <taxon>Planctomycetota</taxon>
        <taxon>Planctomycetia</taxon>
        <taxon>Pirellulales</taxon>
        <taxon>Pirellulaceae</taxon>
        <taxon>Rhodopirellula</taxon>
    </lineage>
</organism>
<accession>Q7UUF0</accession>
<dbReference type="HOGENOM" id="CLU_2938669_0_0_0"/>
<keyword evidence="3" id="KW-1185">Reference proteome</keyword>
<proteinExistence type="predicted"/>
<dbReference type="InParanoid" id="Q7UUF0"/>
<sequence length="60" mass="6635">MSFISGSLGNNHREELRDAIRKVGNSGGMKAEKNSVGGMECGWESDEATGHLREQIKRSW</sequence>
<reference evidence="2 3" key="1">
    <citation type="journal article" date="2003" name="Proc. Natl. Acad. Sci. U.S.A.">
        <title>Complete genome sequence of the marine planctomycete Pirellula sp. strain 1.</title>
        <authorList>
            <person name="Gloeckner F.O."/>
            <person name="Kube M."/>
            <person name="Bauer M."/>
            <person name="Teeling H."/>
            <person name="Lombardot T."/>
            <person name="Ludwig W."/>
            <person name="Gade D."/>
            <person name="Beck A."/>
            <person name="Borzym K."/>
            <person name="Heitmann K."/>
            <person name="Rabus R."/>
            <person name="Schlesner H."/>
            <person name="Amann R."/>
            <person name="Reinhardt R."/>
        </authorList>
    </citation>
    <scope>NUCLEOTIDE SEQUENCE [LARGE SCALE GENOMIC DNA]</scope>
    <source>
        <strain evidence="3">DSM 10527 / NCIMB 13988 / SH1</strain>
    </source>
</reference>
<dbReference type="Proteomes" id="UP000001025">
    <property type="component" value="Chromosome"/>
</dbReference>
<name>Q7UUF0_RHOBA</name>
<dbReference type="EnsemblBacteria" id="CAD73130">
    <property type="protein sequence ID" value="CAD73130"/>
    <property type="gene ID" value="RB3332"/>
</dbReference>
<gene>
    <name evidence="2" type="ordered locus">RB3332</name>
</gene>
<dbReference type="EMBL" id="BX294138">
    <property type="protein sequence ID" value="CAD73130.1"/>
    <property type="molecule type" value="Genomic_DNA"/>
</dbReference>
<evidence type="ECO:0000313" key="3">
    <source>
        <dbReference type="Proteomes" id="UP000001025"/>
    </source>
</evidence>
<evidence type="ECO:0000313" key="2">
    <source>
        <dbReference type="EMBL" id="CAD73130.1"/>
    </source>
</evidence>
<feature type="compositionally biased region" description="Basic and acidic residues" evidence="1">
    <location>
        <begin position="48"/>
        <end position="60"/>
    </location>
</feature>
<dbReference type="KEGG" id="rba:RB3332"/>
<feature type="region of interest" description="Disordered" evidence="1">
    <location>
        <begin position="23"/>
        <end position="60"/>
    </location>
</feature>
<evidence type="ECO:0000256" key="1">
    <source>
        <dbReference type="SAM" id="MobiDB-lite"/>
    </source>
</evidence>
<dbReference type="STRING" id="243090.RB3332"/>
<protein>
    <submittedName>
        <fullName evidence="2">Uncharacterized protein</fullName>
    </submittedName>
</protein>
<dbReference type="AlphaFoldDB" id="Q7UUF0"/>